<proteinExistence type="predicted"/>
<gene>
    <name evidence="1" type="ORF">MEUPH1_LOCUS4187</name>
</gene>
<evidence type="ECO:0000313" key="1">
    <source>
        <dbReference type="EMBL" id="CAI6347393.1"/>
    </source>
</evidence>
<reference evidence="1 2" key="1">
    <citation type="submission" date="2023-01" db="EMBL/GenBank/DDBJ databases">
        <authorList>
            <person name="Whitehead M."/>
        </authorList>
    </citation>
    <scope>NUCLEOTIDE SEQUENCE [LARGE SCALE GENOMIC DNA]</scope>
</reference>
<keyword evidence="2" id="KW-1185">Reference proteome</keyword>
<dbReference type="AlphaFoldDB" id="A0AAV0VSP0"/>
<dbReference type="Proteomes" id="UP001160148">
    <property type="component" value="Unassembled WGS sequence"/>
</dbReference>
<protein>
    <submittedName>
        <fullName evidence="1">Uncharacterized protein</fullName>
    </submittedName>
</protein>
<name>A0AAV0VSP0_9HEMI</name>
<accession>A0AAV0VSP0</accession>
<sequence length="98" mass="11169">MNTKILIDANTIKNSAIKRIVMVNRRLLSRKRHNRTLVCIKAKTNTACPIGKNIEVRHLLGPYILRKIVMSSANRRSLAFVIYLVIELTNKINRSGLS</sequence>
<comment type="caution">
    <text evidence="1">The sequence shown here is derived from an EMBL/GenBank/DDBJ whole genome shotgun (WGS) entry which is preliminary data.</text>
</comment>
<organism evidence="1 2">
    <name type="scientific">Macrosiphum euphorbiae</name>
    <name type="common">potato aphid</name>
    <dbReference type="NCBI Taxonomy" id="13131"/>
    <lineage>
        <taxon>Eukaryota</taxon>
        <taxon>Metazoa</taxon>
        <taxon>Ecdysozoa</taxon>
        <taxon>Arthropoda</taxon>
        <taxon>Hexapoda</taxon>
        <taxon>Insecta</taxon>
        <taxon>Pterygota</taxon>
        <taxon>Neoptera</taxon>
        <taxon>Paraneoptera</taxon>
        <taxon>Hemiptera</taxon>
        <taxon>Sternorrhyncha</taxon>
        <taxon>Aphidomorpha</taxon>
        <taxon>Aphidoidea</taxon>
        <taxon>Aphididae</taxon>
        <taxon>Macrosiphini</taxon>
        <taxon>Macrosiphum</taxon>
    </lineage>
</organism>
<dbReference type="EMBL" id="CARXXK010000001">
    <property type="protein sequence ID" value="CAI6347393.1"/>
    <property type="molecule type" value="Genomic_DNA"/>
</dbReference>
<evidence type="ECO:0000313" key="2">
    <source>
        <dbReference type="Proteomes" id="UP001160148"/>
    </source>
</evidence>